<evidence type="ECO:0000313" key="2">
    <source>
        <dbReference type="EMBL" id="TWU47122.1"/>
    </source>
</evidence>
<name>A0A5C6EDL2_9BACT</name>
<accession>A0A5C6EDL2</accession>
<proteinExistence type="predicted"/>
<sequence precursor="true">MRFARSLCLAVFVLTAVHAGSSRGDEANDTVVTLHPMAAPDPMMKYRLWPGPHDRTELNPMHPINRALIMLYQQTPPDDEAWEKVESWADTSPDELPIEEVQKTLAYFGQSLDELASIENAMRIEYSLDTDNLTAAETASLVVPELQDMRLLARLIELRAKLEIGQSRYDDAIATLRLGFRLSDAAGNSTHFLVGKLIGVAIAQRMFAVIETAIIREDFPNLYWALAAMPSDRLFRMNESLEHESVLLNKLIQQTGEFTNEPIGRNAAIARLEPLAITIDDFIRANNGGESEPELARLMSGVYVAAMAEPSRELLAATAIGEKRASELSAAEAVLRSIRLRWERHRDRYLAWTMLPPELWTNYETERDAAFGNEPEILDPIDKVAWTVTARLSLPISASYRAELTRNRLMLLEAIRMHANDTGQLPETLSGLRPVPAWLNPLTALPFGYQLSHADHAVVSYDTGVPAEPKSTIHVALKVVK</sequence>
<reference evidence="2 3" key="1">
    <citation type="submission" date="2019-02" db="EMBL/GenBank/DDBJ databases">
        <title>Deep-cultivation of Planctomycetes and their phenomic and genomic characterization uncovers novel biology.</title>
        <authorList>
            <person name="Wiegand S."/>
            <person name="Jogler M."/>
            <person name="Boedeker C."/>
            <person name="Pinto D."/>
            <person name="Vollmers J."/>
            <person name="Rivas-Marin E."/>
            <person name="Kohn T."/>
            <person name="Peeters S.H."/>
            <person name="Heuer A."/>
            <person name="Rast P."/>
            <person name="Oberbeckmann S."/>
            <person name="Bunk B."/>
            <person name="Jeske O."/>
            <person name="Meyerdierks A."/>
            <person name="Storesund J.E."/>
            <person name="Kallscheuer N."/>
            <person name="Luecker S."/>
            <person name="Lage O.M."/>
            <person name="Pohl T."/>
            <person name="Merkel B.J."/>
            <person name="Hornburger P."/>
            <person name="Mueller R.-W."/>
            <person name="Bruemmer F."/>
            <person name="Labrenz M."/>
            <person name="Spormann A.M."/>
            <person name="Op Den Camp H."/>
            <person name="Overmann J."/>
            <person name="Amann R."/>
            <person name="Jetten M.S.M."/>
            <person name="Mascher T."/>
            <person name="Medema M.H."/>
            <person name="Devos D.P."/>
            <person name="Kaster A.-K."/>
            <person name="Ovreas L."/>
            <person name="Rohde M."/>
            <person name="Galperin M.Y."/>
            <person name="Jogler C."/>
        </authorList>
    </citation>
    <scope>NUCLEOTIDE SEQUENCE [LARGE SCALE GENOMIC DNA]</scope>
    <source>
        <strain evidence="2 3">Poly59</strain>
    </source>
</reference>
<dbReference type="Proteomes" id="UP000317977">
    <property type="component" value="Unassembled WGS sequence"/>
</dbReference>
<gene>
    <name evidence="2" type="ORF">Poly59_60960</name>
</gene>
<evidence type="ECO:0000313" key="3">
    <source>
        <dbReference type="Proteomes" id="UP000317977"/>
    </source>
</evidence>
<evidence type="ECO:0000256" key="1">
    <source>
        <dbReference type="SAM" id="SignalP"/>
    </source>
</evidence>
<protein>
    <submittedName>
        <fullName evidence="2">Uncharacterized protein</fullName>
    </submittedName>
</protein>
<dbReference type="EMBL" id="SJPX01000006">
    <property type="protein sequence ID" value="TWU47122.1"/>
    <property type="molecule type" value="Genomic_DNA"/>
</dbReference>
<organism evidence="2 3">
    <name type="scientific">Rubripirellula reticaptiva</name>
    <dbReference type="NCBI Taxonomy" id="2528013"/>
    <lineage>
        <taxon>Bacteria</taxon>
        <taxon>Pseudomonadati</taxon>
        <taxon>Planctomycetota</taxon>
        <taxon>Planctomycetia</taxon>
        <taxon>Pirellulales</taxon>
        <taxon>Pirellulaceae</taxon>
        <taxon>Rubripirellula</taxon>
    </lineage>
</organism>
<dbReference type="OrthoDB" id="278035at2"/>
<feature type="chain" id="PRO_5022843246" evidence="1">
    <location>
        <begin position="20"/>
        <end position="481"/>
    </location>
</feature>
<comment type="caution">
    <text evidence="2">The sequence shown here is derived from an EMBL/GenBank/DDBJ whole genome shotgun (WGS) entry which is preliminary data.</text>
</comment>
<keyword evidence="3" id="KW-1185">Reference proteome</keyword>
<dbReference type="RefSeq" id="WP_146537509.1">
    <property type="nucleotide sequence ID" value="NZ_SJPX01000006.1"/>
</dbReference>
<dbReference type="AlphaFoldDB" id="A0A5C6EDL2"/>
<feature type="signal peptide" evidence="1">
    <location>
        <begin position="1"/>
        <end position="19"/>
    </location>
</feature>
<keyword evidence="1" id="KW-0732">Signal</keyword>